<evidence type="ECO:0000313" key="2">
    <source>
        <dbReference type="EMBL" id="GBM20178.1"/>
    </source>
</evidence>
<feature type="region of interest" description="Disordered" evidence="1">
    <location>
        <begin position="20"/>
        <end position="57"/>
    </location>
</feature>
<gene>
    <name evidence="2" type="ORF">AVEN_5696_1</name>
</gene>
<evidence type="ECO:0000313" key="3">
    <source>
        <dbReference type="Proteomes" id="UP000499080"/>
    </source>
</evidence>
<reference evidence="2 3" key="1">
    <citation type="journal article" date="2019" name="Sci. Rep.">
        <title>Orb-weaving spider Araneus ventricosus genome elucidates the spidroin gene catalogue.</title>
        <authorList>
            <person name="Kono N."/>
            <person name="Nakamura H."/>
            <person name="Ohtoshi R."/>
            <person name="Moran D.A.P."/>
            <person name="Shinohara A."/>
            <person name="Yoshida Y."/>
            <person name="Fujiwara M."/>
            <person name="Mori M."/>
            <person name="Tomita M."/>
            <person name="Arakawa K."/>
        </authorList>
    </citation>
    <scope>NUCLEOTIDE SEQUENCE [LARGE SCALE GENOMIC DNA]</scope>
</reference>
<dbReference type="AlphaFoldDB" id="A0A4Y2DWJ4"/>
<name>A0A4Y2DWJ4_ARAVE</name>
<accession>A0A4Y2DWJ4</accession>
<comment type="caution">
    <text evidence="2">The sequence shown here is derived from an EMBL/GenBank/DDBJ whole genome shotgun (WGS) entry which is preliminary data.</text>
</comment>
<dbReference type="EMBL" id="BGPR01000438">
    <property type="protein sequence ID" value="GBM20178.1"/>
    <property type="molecule type" value="Genomic_DNA"/>
</dbReference>
<sequence length="82" mass="9336">MPQAKGVWCLGSCGISNLHRTRKATSPEGFEGSDKWKTREPNEDIERGSDEAEKRESAEMEIEWANQEINFRAQIEPAKEDV</sequence>
<organism evidence="2 3">
    <name type="scientific">Araneus ventricosus</name>
    <name type="common">Orbweaver spider</name>
    <name type="synonym">Epeira ventricosa</name>
    <dbReference type="NCBI Taxonomy" id="182803"/>
    <lineage>
        <taxon>Eukaryota</taxon>
        <taxon>Metazoa</taxon>
        <taxon>Ecdysozoa</taxon>
        <taxon>Arthropoda</taxon>
        <taxon>Chelicerata</taxon>
        <taxon>Arachnida</taxon>
        <taxon>Araneae</taxon>
        <taxon>Araneomorphae</taxon>
        <taxon>Entelegynae</taxon>
        <taxon>Araneoidea</taxon>
        <taxon>Araneidae</taxon>
        <taxon>Araneus</taxon>
    </lineage>
</organism>
<feature type="compositionally biased region" description="Basic and acidic residues" evidence="1">
    <location>
        <begin position="32"/>
        <end position="57"/>
    </location>
</feature>
<keyword evidence="3" id="KW-1185">Reference proteome</keyword>
<evidence type="ECO:0000256" key="1">
    <source>
        <dbReference type="SAM" id="MobiDB-lite"/>
    </source>
</evidence>
<protein>
    <submittedName>
        <fullName evidence="2">Uncharacterized protein</fullName>
    </submittedName>
</protein>
<dbReference type="Proteomes" id="UP000499080">
    <property type="component" value="Unassembled WGS sequence"/>
</dbReference>
<proteinExistence type="predicted"/>